<gene>
    <name evidence="1" type="ORF">CR105_04950</name>
</gene>
<organism evidence="1 2">
    <name type="scientific">Massilia eurypsychrophila</name>
    <dbReference type="NCBI Taxonomy" id="1485217"/>
    <lineage>
        <taxon>Bacteria</taxon>
        <taxon>Pseudomonadati</taxon>
        <taxon>Pseudomonadota</taxon>
        <taxon>Betaproteobacteria</taxon>
        <taxon>Burkholderiales</taxon>
        <taxon>Oxalobacteraceae</taxon>
        <taxon>Telluria group</taxon>
        <taxon>Massilia</taxon>
    </lineage>
</organism>
<proteinExistence type="predicted"/>
<protein>
    <submittedName>
        <fullName evidence="1">Uncharacterized protein</fullName>
    </submittedName>
</protein>
<dbReference type="AlphaFoldDB" id="A0A2G8TLC0"/>
<evidence type="ECO:0000313" key="1">
    <source>
        <dbReference type="EMBL" id="PIL46418.1"/>
    </source>
</evidence>
<dbReference type="Proteomes" id="UP000230390">
    <property type="component" value="Unassembled WGS sequence"/>
</dbReference>
<dbReference type="EMBL" id="PDOC01000002">
    <property type="protein sequence ID" value="PIL46418.1"/>
    <property type="molecule type" value="Genomic_DNA"/>
</dbReference>
<sequence>MRIPGYQIQLPEQPYRLMPGDFNDFKGAYDMSNGDTMVLRQYGRKLFAEIGDGPRTEIVPAARNEFVSVDEQLKMTLNRNVDGLVKGELLMALPRQTMGQAGGAGVTVTLLGL</sequence>
<accession>A0A2G8TLC0</accession>
<evidence type="ECO:0000313" key="2">
    <source>
        <dbReference type="Proteomes" id="UP000230390"/>
    </source>
</evidence>
<comment type="caution">
    <text evidence="1">The sequence shown here is derived from an EMBL/GenBank/DDBJ whole genome shotgun (WGS) entry which is preliminary data.</text>
</comment>
<reference evidence="1 2" key="1">
    <citation type="submission" date="2017-10" db="EMBL/GenBank/DDBJ databases">
        <title>Massilia psychrophilum sp. nov., a novel purple-pigmented bacterium isolated from Tianshan glacier, Xinjiang Municipality, China.</title>
        <authorList>
            <person name="Wang H."/>
        </authorList>
    </citation>
    <scope>NUCLEOTIDE SEQUENCE [LARGE SCALE GENOMIC DNA]</scope>
    <source>
        <strain evidence="1 2">JCM 30074</strain>
    </source>
</reference>
<name>A0A2G8TLC0_9BURK</name>
<keyword evidence="2" id="KW-1185">Reference proteome</keyword>